<accession>A0AAU3HUW1</accession>
<dbReference type="Pfam" id="PF12728">
    <property type="entry name" value="HTH_17"/>
    <property type="match status" value="1"/>
</dbReference>
<dbReference type="NCBIfam" id="TIGR01764">
    <property type="entry name" value="excise"/>
    <property type="match status" value="1"/>
</dbReference>
<organism evidence="2">
    <name type="scientific">Streptomyces sp. NBC_01393</name>
    <dbReference type="NCBI Taxonomy" id="2903851"/>
    <lineage>
        <taxon>Bacteria</taxon>
        <taxon>Bacillati</taxon>
        <taxon>Actinomycetota</taxon>
        <taxon>Actinomycetes</taxon>
        <taxon>Kitasatosporales</taxon>
        <taxon>Streptomycetaceae</taxon>
        <taxon>Streptomyces</taxon>
    </lineage>
</organism>
<feature type="domain" description="Helix-turn-helix" evidence="1">
    <location>
        <begin position="5"/>
        <end position="54"/>
    </location>
</feature>
<protein>
    <submittedName>
        <fullName evidence="2">Excisionase family DNA-binding protein</fullName>
    </submittedName>
</protein>
<gene>
    <name evidence="2" type="ORF">OG699_15245</name>
</gene>
<proteinExistence type="predicted"/>
<sequence>MKDRYLSVDQVAEVLGTSARFPRHLIAERRITFVEVGRHVRIPESAVDAYVTEHTVEPITARTSRLKAVA</sequence>
<dbReference type="InterPro" id="IPR010093">
    <property type="entry name" value="SinI_DNA-bd"/>
</dbReference>
<evidence type="ECO:0000259" key="1">
    <source>
        <dbReference type="Pfam" id="PF12728"/>
    </source>
</evidence>
<name>A0AAU3HUW1_9ACTN</name>
<evidence type="ECO:0000313" key="2">
    <source>
        <dbReference type="EMBL" id="WTZ09233.1"/>
    </source>
</evidence>
<reference evidence="2" key="1">
    <citation type="submission" date="2022-10" db="EMBL/GenBank/DDBJ databases">
        <title>The complete genomes of actinobacterial strains from the NBC collection.</title>
        <authorList>
            <person name="Joergensen T.S."/>
            <person name="Alvarez Arevalo M."/>
            <person name="Sterndorff E.B."/>
            <person name="Faurdal D."/>
            <person name="Vuksanovic O."/>
            <person name="Mourched A.-S."/>
            <person name="Charusanti P."/>
            <person name="Shaw S."/>
            <person name="Blin K."/>
            <person name="Weber T."/>
        </authorList>
    </citation>
    <scope>NUCLEOTIDE SEQUENCE</scope>
    <source>
        <strain evidence="2">NBC_01393</strain>
    </source>
</reference>
<keyword evidence="2" id="KW-0238">DNA-binding</keyword>
<dbReference type="EMBL" id="CP109546">
    <property type="protein sequence ID" value="WTZ09233.1"/>
    <property type="molecule type" value="Genomic_DNA"/>
</dbReference>
<dbReference type="GO" id="GO:0003677">
    <property type="term" value="F:DNA binding"/>
    <property type="evidence" value="ECO:0007669"/>
    <property type="project" value="UniProtKB-KW"/>
</dbReference>
<dbReference type="InterPro" id="IPR041657">
    <property type="entry name" value="HTH_17"/>
</dbReference>
<dbReference type="AlphaFoldDB" id="A0AAU3HUW1"/>